<dbReference type="OrthoDB" id="1738320at2"/>
<comment type="caution">
    <text evidence="1">The sequence shown here is derived from an EMBL/GenBank/DDBJ whole genome shotgun (WGS) entry which is preliminary data.</text>
</comment>
<dbReference type="STRING" id="1330534.L323_16365"/>
<sequence length="234" mass="26431">MHSVKFKHPEQAYIFPKLLDAVNRVCNDFQKDAECSAGYRSLDCQKATAKLVLAQNKGSYQLNDGSVYIGTGSNRRCLAAAYGKSNHCFCIAMDMNGWFEELTNCQLKKYGLVKPMSYEPWHVQLIEHTGISEEQKIAIRNSCLKGVNCTMNVKDFQSMTGLVNDGIPGPNTKCKAKEVLQVCQEILGHDFTNAEDIIKRTQSNPEYWLPKLKEIKYFDSFIVNIVKVLGCKDK</sequence>
<evidence type="ECO:0000313" key="1">
    <source>
        <dbReference type="EMBL" id="EPR09151.1"/>
    </source>
</evidence>
<dbReference type="EMBL" id="ATAY01000088">
    <property type="protein sequence ID" value="EPR09151.1"/>
    <property type="molecule type" value="Genomic_DNA"/>
</dbReference>
<name>U4QXF5_9FIRM</name>
<protein>
    <submittedName>
        <fullName evidence="1">Peptidase M15</fullName>
    </submittedName>
</protein>
<reference evidence="1 2" key="1">
    <citation type="journal article" date="2013" name="Genome Announc.">
        <title>Draft Genome Sequence of the Cellulolytic Bacterium Clostridium papyrosolvens C7 (ATCC 700395).</title>
        <authorList>
            <person name="Zepeda V."/>
            <person name="Dassa B."/>
            <person name="Borovok I."/>
            <person name="Lamed R."/>
            <person name="Bayer E.A."/>
            <person name="Cate J.H."/>
        </authorList>
    </citation>
    <scope>NUCLEOTIDE SEQUENCE [LARGE SCALE GENOMIC DNA]</scope>
    <source>
        <strain evidence="1 2">C7</strain>
    </source>
</reference>
<organism evidence="1 2">
    <name type="scientific">Ruminiclostridium papyrosolvens C7</name>
    <dbReference type="NCBI Taxonomy" id="1330534"/>
    <lineage>
        <taxon>Bacteria</taxon>
        <taxon>Bacillati</taxon>
        <taxon>Bacillota</taxon>
        <taxon>Clostridia</taxon>
        <taxon>Eubacteriales</taxon>
        <taxon>Oscillospiraceae</taxon>
        <taxon>Ruminiclostridium</taxon>
    </lineage>
</organism>
<dbReference type="SUPFAM" id="SSF55166">
    <property type="entry name" value="Hedgehog/DD-peptidase"/>
    <property type="match status" value="1"/>
</dbReference>
<evidence type="ECO:0000313" key="2">
    <source>
        <dbReference type="Proteomes" id="UP000016860"/>
    </source>
</evidence>
<dbReference type="PATRIC" id="fig|1330534.3.peg.3243"/>
<dbReference type="InterPro" id="IPR009045">
    <property type="entry name" value="Zn_M74/Hedgehog-like"/>
</dbReference>
<dbReference type="RefSeq" id="WP_020816686.1">
    <property type="nucleotide sequence ID" value="NZ_ATAY01000088.1"/>
</dbReference>
<gene>
    <name evidence="1" type="ORF">L323_16365</name>
</gene>
<proteinExistence type="predicted"/>
<accession>U4QXF5</accession>
<dbReference type="Proteomes" id="UP000016860">
    <property type="component" value="Unassembled WGS sequence"/>
</dbReference>
<dbReference type="AlphaFoldDB" id="U4QXF5"/>